<accession>A0A364NH67</accession>
<feature type="region of interest" description="Disordered" evidence="1">
    <location>
        <begin position="498"/>
        <end position="523"/>
    </location>
</feature>
<feature type="compositionally biased region" description="Acidic residues" evidence="1">
    <location>
        <begin position="444"/>
        <end position="453"/>
    </location>
</feature>
<dbReference type="AlphaFoldDB" id="A0A364NH67"/>
<reference evidence="3" key="1">
    <citation type="submission" date="2018-05" db="EMBL/GenBank/DDBJ databases">
        <title>Draft genome sequence of Stemphylium lycopersici strain CIDEFI 213.</title>
        <authorList>
            <person name="Medina R."/>
            <person name="Franco M.E.E."/>
            <person name="Lucentini C.G."/>
            <person name="Saparrat M.C.N."/>
            <person name="Balatti P.A."/>
        </authorList>
    </citation>
    <scope>NUCLEOTIDE SEQUENCE [LARGE SCALE GENOMIC DNA]</scope>
    <source>
        <strain evidence="3">CIDEFI 213</strain>
    </source>
</reference>
<evidence type="ECO:0000313" key="3">
    <source>
        <dbReference type="Proteomes" id="UP000249619"/>
    </source>
</evidence>
<comment type="caution">
    <text evidence="2">The sequence shown here is derived from an EMBL/GenBank/DDBJ whole genome shotgun (WGS) entry which is preliminary data.</text>
</comment>
<evidence type="ECO:0000256" key="1">
    <source>
        <dbReference type="SAM" id="MobiDB-lite"/>
    </source>
</evidence>
<feature type="region of interest" description="Disordered" evidence="1">
    <location>
        <begin position="1"/>
        <end position="41"/>
    </location>
</feature>
<proteinExistence type="predicted"/>
<feature type="region of interest" description="Disordered" evidence="1">
    <location>
        <begin position="59"/>
        <end position="126"/>
    </location>
</feature>
<gene>
    <name evidence="2" type="ORF">DDE83_000006</name>
</gene>
<organism evidence="2 3">
    <name type="scientific">Stemphylium lycopersici</name>
    <name type="common">Tomato gray leaf spot disease fungus</name>
    <name type="synonym">Thyrospora lycopersici</name>
    <dbReference type="NCBI Taxonomy" id="183478"/>
    <lineage>
        <taxon>Eukaryota</taxon>
        <taxon>Fungi</taxon>
        <taxon>Dikarya</taxon>
        <taxon>Ascomycota</taxon>
        <taxon>Pezizomycotina</taxon>
        <taxon>Dothideomycetes</taxon>
        <taxon>Pleosporomycetidae</taxon>
        <taxon>Pleosporales</taxon>
        <taxon>Pleosporineae</taxon>
        <taxon>Pleosporaceae</taxon>
        <taxon>Stemphylium</taxon>
    </lineage>
</organism>
<keyword evidence="3" id="KW-1185">Reference proteome</keyword>
<protein>
    <submittedName>
        <fullName evidence="2">Uncharacterized protein</fullName>
    </submittedName>
</protein>
<dbReference type="EMBL" id="QGDH01000002">
    <property type="protein sequence ID" value="RAR16441.1"/>
    <property type="molecule type" value="Genomic_DNA"/>
</dbReference>
<name>A0A364NH67_STELY</name>
<dbReference type="Proteomes" id="UP000249619">
    <property type="component" value="Unassembled WGS sequence"/>
</dbReference>
<feature type="region of interest" description="Disordered" evidence="1">
    <location>
        <begin position="376"/>
        <end position="477"/>
    </location>
</feature>
<evidence type="ECO:0000313" key="2">
    <source>
        <dbReference type="EMBL" id="RAR16441.1"/>
    </source>
</evidence>
<feature type="compositionally biased region" description="Basic residues" evidence="1">
    <location>
        <begin position="460"/>
        <end position="471"/>
    </location>
</feature>
<feature type="compositionally biased region" description="Acidic residues" evidence="1">
    <location>
        <begin position="84"/>
        <end position="96"/>
    </location>
</feature>
<sequence>MSTPERENMTLSDSEMPTPQRREKDTDACCEPGGVQETGVDADMASIMGQRLFDAALSSWDSSSLGSDEESSLSDPPSSTELNDFADEEGFESEDEATPHAPHSPSALVKQQRLKQEETLTPHPTSATKVIATLRIPKPDGSGNFVQVDEIPEVRGTRASGAKLGREGVYFCPPILERKMPGRKRDATAWVLNPTSTSSSSSTTNAADSSITYTSTLPTGATQTFTPTIILRAFSKTNDAYIKAYLNTSLLTSLDPNSHTWSTKYAKWIQQIHSRSDPSYRKKLTRDIWTEAEKAELLACVQDFVKDFGLKALGKKTGAMGAMKDSVFSDWASRINEVSGNVNGRSKDAVRSAFFKANEKKNKGIFELLVRADKARTRGASGADGAGGEREDEGQDHLLQDPSVPNGEQRSRTKVTKTPATGRKRKRPASARAPAHASTINDTIDGDDADAEDQALTTMPKRKKRKIRGQGKGKIPVRSEGFSEKTKLVLKKARILAGDSGDDGEQSEMGEANKGFGKEEMSIREKTEFAMKKVTALMEGDAEDVGMLDA</sequence>